<evidence type="ECO:0000313" key="10">
    <source>
        <dbReference type="Proteomes" id="UP000494106"/>
    </source>
</evidence>
<keyword evidence="4" id="KW-0223">Dioxygenase</keyword>
<dbReference type="OrthoDB" id="420380at2759"/>
<accession>A0A8S0YZ13</accession>
<dbReference type="Proteomes" id="UP000494106">
    <property type="component" value="Unassembled WGS sequence"/>
</dbReference>
<evidence type="ECO:0000256" key="4">
    <source>
        <dbReference type="ARBA" id="ARBA00022964"/>
    </source>
</evidence>
<dbReference type="GO" id="GO:0004656">
    <property type="term" value="F:procollagen-proline 4-dioxygenase activity"/>
    <property type="evidence" value="ECO:0007669"/>
    <property type="project" value="TreeGrafter"/>
</dbReference>
<dbReference type="GO" id="GO:0005783">
    <property type="term" value="C:endoplasmic reticulum"/>
    <property type="evidence" value="ECO:0007669"/>
    <property type="project" value="TreeGrafter"/>
</dbReference>
<dbReference type="Gene3D" id="2.60.120.620">
    <property type="entry name" value="q2cbj1_9rhob like domain"/>
    <property type="match status" value="1"/>
</dbReference>
<dbReference type="SMART" id="SM00702">
    <property type="entry name" value="P4Hc"/>
    <property type="match status" value="1"/>
</dbReference>
<dbReference type="AlphaFoldDB" id="A0A8S0YZ13"/>
<evidence type="ECO:0000256" key="3">
    <source>
        <dbReference type="ARBA" id="ARBA00022896"/>
    </source>
</evidence>
<evidence type="ECO:0000256" key="5">
    <source>
        <dbReference type="ARBA" id="ARBA00023002"/>
    </source>
</evidence>
<evidence type="ECO:0000256" key="1">
    <source>
        <dbReference type="ARBA" id="ARBA00001961"/>
    </source>
</evidence>
<evidence type="ECO:0000256" key="6">
    <source>
        <dbReference type="ARBA" id="ARBA00023004"/>
    </source>
</evidence>
<reference evidence="10 11" key="1">
    <citation type="submission" date="2020-04" db="EMBL/GenBank/DDBJ databases">
        <authorList>
            <person name="Wallbank WR R."/>
            <person name="Pardo Diaz C."/>
            <person name="Kozak K."/>
            <person name="Martin S."/>
            <person name="Jiggins C."/>
            <person name="Moest M."/>
            <person name="Warren A I."/>
            <person name="Byers J.R.P. K."/>
            <person name="Montejo-Kovacevich G."/>
            <person name="Yen C E."/>
        </authorList>
    </citation>
    <scope>NUCLEOTIDE SEQUENCE [LARGE SCALE GENOMIC DNA]</scope>
</reference>
<dbReference type="GO" id="GO:0031418">
    <property type="term" value="F:L-ascorbic acid binding"/>
    <property type="evidence" value="ECO:0007669"/>
    <property type="project" value="UniProtKB-KW"/>
</dbReference>
<comment type="caution">
    <text evidence="8">The sequence shown here is derived from an EMBL/GenBank/DDBJ whole genome shotgun (WGS) entry which is preliminary data.</text>
</comment>
<organism evidence="8 10">
    <name type="scientific">Arctia plantaginis</name>
    <name type="common">Wood tiger moth</name>
    <name type="synonym">Phalaena plantaginis</name>
    <dbReference type="NCBI Taxonomy" id="874455"/>
    <lineage>
        <taxon>Eukaryota</taxon>
        <taxon>Metazoa</taxon>
        <taxon>Ecdysozoa</taxon>
        <taxon>Arthropoda</taxon>
        <taxon>Hexapoda</taxon>
        <taxon>Insecta</taxon>
        <taxon>Pterygota</taxon>
        <taxon>Neoptera</taxon>
        <taxon>Endopterygota</taxon>
        <taxon>Lepidoptera</taxon>
        <taxon>Glossata</taxon>
        <taxon>Ditrysia</taxon>
        <taxon>Noctuoidea</taxon>
        <taxon>Erebidae</taxon>
        <taxon>Arctiinae</taxon>
        <taxon>Arctia</taxon>
    </lineage>
</organism>
<gene>
    <name evidence="9" type="ORF">APLA_LOCUS12205</name>
    <name evidence="8" type="ORF">APLA_LOCUS1584</name>
</gene>
<keyword evidence="5" id="KW-0560">Oxidoreductase</keyword>
<proteinExistence type="predicted"/>
<keyword evidence="3" id="KW-0847">Vitamin C</keyword>
<evidence type="ECO:0000313" key="9">
    <source>
        <dbReference type="EMBL" id="CAB3247910.1"/>
    </source>
</evidence>
<dbReference type="InterPro" id="IPR006620">
    <property type="entry name" value="Pro_4_hyd_alph"/>
</dbReference>
<dbReference type="EMBL" id="CADEBC010000135">
    <property type="protein sequence ID" value="CAB3223337.1"/>
    <property type="molecule type" value="Genomic_DNA"/>
</dbReference>
<sequence>MTAGDCYVLSQSLAIKKKDFKVGRAWMMEAQQKYNKENVSYPFTEVDIHKYLSKVNNVPGNLTTVLSSARPNISEAELIKTYDEKLEFEKESNKETSTDIRKKNSENYEALCRGDLVVPPMVSKSTRISKVAWLLDTDSDVSARIERRIAHMTGLIMGEMGEFQVVNYGIGGYYKSHFDFSTMTDVAQGGATVFPELGVRLLPVKGTAAFWFNLHPSLEGDYAMLHAACPVLQGDKWVCSKFVNKEDQMFTRPCNLEYQEEGFINKIAPPVPKAIS</sequence>
<keyword evidence="2" id="KW-0479">Metal-binding</keyword>
<evidence type="ECO:0000259" key="7">
    <source>
        <dbReference type="SMART" id="SM00702"/>
    </source>
</evidence>
<protein>
    <recommendedName>
        <fullName evidence="7">Prolyl 4-hydroxylase alpha subunit domain-containing protein</fullName>
    </recommendedName>
</protein>
<comment type="cofactor">
    <cofactor evidence="1">
        <name>L-ascorbate</name>
        <dbReference type="ChEBI" id="CHEBI:38290"/>
    </cofactor>
</comment>
<dbReference type="GO" id="GO:0005506">
    <property type="term" value="F:iron ion binding"/>
    <property type="evidence" value="ECO:0007669"/>
    <property type="project" value="InterPro"/>
</dbReference>
<evidence type="ECO:0000313" key="11">
    <source>
        <dbReference type="Proteomes" id="UP000494256"/>
    </source>
</evidence>
<dbReference type="InterPro" id="IPR045054">
    <property type="entry name" value="P4HA-like"/>
</dbReference>
<dbReference type="EMBL" id="CADEBD010000337">
    <property type="protein sequence ID" value="CAB3247910.1"/>
    <property type="molecule type" value="Genomic_DNA"/>
</dbReference>
<name>A0A8S0YZ13_ARCPL</name>
<dbReference type="Proteomes" id="UP000494256">
    <property type="component" value="Unassembled WGS sequence"/>
</dbReference>
<dbReference type="PANTHER" id="PTHR10869:SF244">
    <property type="entry name" value="PROLYL 4-HYDROXYLASE SUBUNIT ALPHA-2"/>
    <property type="match status" value="1"/>
</dbReference>
<keyword evidence="10" id="KW-1185">Reference proteome</keyword>
<evidence type="ECO:0000256" key="2">
    <source>
        <dbReference type="ARBA" id="ARBA00022723"/>
    </source>
</evidence>
<feature type="domain" description="Prolyl 4-hydroxylase alpha subunit" evidence="7">
    <location>
        <begin position="77"/>
        <end position="244"/>
    </location>
</feature>
<keyword evidence="6" id="KW-0408">Iron</keyword>
<evidence type="ECO:0000313" key="8">
    <source>
        <dbReference type="EMBL" id="CAB3223337.1"/>
    </source>
</evidence>
<dbReference type="PANTHER" id="PTHR10869">
    <property type="entry name" value="PROLYL 4-HYDROXYLASE ALPHA SUBUNIT"/>
    <property type="match status" value="1"/>
</dbReference>